<organism evidence="2 3">
    <name type="scientific">Miscanthus lutarioriparius</name>
    <dbReference type="NCBI Taxonomy" id="422564"/>
    <lineage>
        <taxon>Eukaryota</taxon>
        <taxon>Viridiplantae</taxon>
        <taxon>Streptophyta</taxon>
        <taxon>Embryophyta</taxon>
        <taxon>Tracheophyta</taxon>
        <taxon>Spermatophyta</taxon>
        <taxon>Magnoliopsida</taxon>
        <taxon>Liliopsida</taxon>
        <taxon>Poales</taxon>
        <taxon>Poaceae</taxon>
        <taxon>PACMAD clade</taxon>
        <taxon>Panicoideae</taxon>
        <taxon>Andropogonodae</taxon>
        <taxon>Andropogoneae</taxon>
        <taxon>Saccharinae</taxon>
        <taxon>Miscanthus</taxon>
    </lineage>
</organism>
<keyword evidence="3" id="KW-1185">Reference proteome</keyword>
<dbReference type="AlphaFoldDB" id="A0A811PCZ9"/>
<feature type="compositionally biased region" description="Basic and acidic residues" evidence="1">
    <location>
        <begin position="66"/>
        <end position="87"/>
    </location>
</feature>
<protein>
    <submittedName>
        <fullName evidence="2">Uncharacterized protein</fullName>
    </submittedName>
</protein>
<gene>
    <name evidence="2" type="ORF">NCGR_LOCUS27513</name>
</gene>
<sequence length="87" mass="9633">MAKPPRGDERTWQRERPRLDLTQGDRRRNVTAVQGNPVAGSRADVYRQDAVAAFSSLSLVPTGVEPWRESGRDGRGTNERKEEAGGV</sequence>
<feature type="region of interest" description="Disordered" evidence="1">
    <location>
        <begin position="62"/>
        <end position="87"/>
    </location>
</feature>
<name>A0A811PCZ9_9POAL</name>
<comment type="caution">
    <text evidence="2">The sequence shown here is derived from an EMBL/GenBank/DDBJ whole genome shotgun (WGS) entry which is preliminary data.</text>
</comment>
<reference evidence="2" key="1">
    <citation type="submission" date="2020-10" db="EMBL/GenBank/DDBJ databases">
        <authorList>
            <person name="Han B."/>
            <person name="Lu T."/>
            <person name="Zhao Q."/>
            <person name="Huang X."/>
            <person name="Zhao Y."/>
        </authorList>
    </citation>
    <scope>NUCLEOTIDE SEQUENCE</scope>
</reference>
<dbReference type="EMBL" id="CAJGYO010000007">
    <property type="protein sequence ID" value="CAD6241845.1"/>
    <property type="molecule type" value="Genomic_DNA"/>
</dbReference>
<evidence type="ECO:0000313" key="3">
    <source>
        <dbReference type="Proteomes" id="UP000604825"/>
    </source>
</evidence>
<dbReference type="Proteomes" id="UP000604825">
    <property type="component" value="Unassembled WGS sequence"/>
</dbReference>
<accession>A0A811PCZ9</accession>
<feature type="region of interest" description="Disordered" evidence="1">
    <location>
        <begin position="1"/>
        <end position="24"/>
    </location>
</feature>
<proteinExistence type="predicted"/>
<evidence type="ECO:0000256" key="1">
    <source>
        <dbReference type="SAM" id="MobiDB-lite"/>
    </source>
</evidence>
<evidence type="ECO:0000313" key="2">
    <source>
        <dbReference type="EMBL" id="CAD6241845.1"/>
    </source>
</evidence>